<dbReference type="AlphaFoldDB" id="A0A9D1LP13"/>
<accession>A0A9D1LP13</accession>
<comment type="caution">
    <text evidence="1">The sequence shown here is derived from an EMBL/GenBank/DDBJ whole genome shotgun (WGS) entry which is preliminary data.</text>
</comment>
<reference evidence="1" key="1">
    <citation type="submission" date="2020-10" db="EMBL/GenBank/DDBJ databases">
        <authorList>
            <person name="Gilroy R."/>
        </authorList>
    </citation>
    <scope>NUCLEOTIDE SEQUENCE</scope>
    <source>
        <strain evidence="1">ChiGjej1B1-22543</strain>
    </source>
</reference>
<evidence type="ECO:0008006" key="3">
    <source>
        <dbReference type="Google" id="ProtNLM"/>
    </source>
</evidence>
<protein>
    <recommendedName>
        <fullName evidence="3">Thioredoxin domain-containing protein</fullName>
    </recommendedName>
</protein>
<dbReference type="PROSITE" id="PS51257">
    <property type="entry name" value="PROKAR_LIPOPROTEIN"/>
    <property type="match status" value="1"/>
</dbReference>
<reference evidence="1" key="2">
    <citation type="journal article" date="2021" name="PeerJ">
        <title>Extensive microbial diversity within the chicken gut microbiome revealed by metagenomics and culture.</title>
        <authorList>
            <person name="Gilroy R."/>
            <person name="Ravi A."/>
            <person name="Getino M."/>
            <person name="Pursley I."/>
            <person name="Horton D.L."/>
            <person name="Alikhan N.F."/>
            <person name="Baker D."/>
            <person name="Gharbi K."/>
            <person name="Hall N."/>
            <person name="Watson M."/>
            <person name="Adriaenssens E.M."/>
            <person name="Foster-Nyarko E."/>
            <person name="Jarju S."/>
            <person name="Secka A."/>
            <person name="Antonio M."/>
            <person name="Oren A."/>
            <person name="Chaudhuri R.R."/>
            <person name="La Ragione R."/>
            <person name="Hildebrand F."/>
            <person name="Pallen M.J."/>
        </authorList>
    </citation>
    <scope>NUCLEOTIDE SEQUENCE</scope>
    <source>
        <strain evidence="1">ChiGjej1B1-22543</strain>
    </source>
</reference>
<proteinExistence type="predicted"/>
<evidence type="ECO:0000313" key="1">
    <source>
        <dbReference type="EMBL" id="HIU45391.1"/>
    </source>
</evidence>
<evidence type="ECO:0000313" key="2">
    <source>
        <dbReference type="Proteomes" id="UP000824070"/>
    </source>
</evidence>
<gene>
    <name evidence="1" type="ORF">IAC52_03745</name>
</gene>
<dbReference type="EMBL" id="DVMV01000026">
    <property type="protein sequence ID" value="HIU45391.1"/>
    <property type="molecule type" value="Genomic_DNA"/>
</dbReference>
<name>A0A9D1LP13_9FIRM</name>
<dbReference type="Proteomes" id="UP000824070">
    <property type="component" value="Unassembled WGS sequence"/>
</dbReference>
<organism evidence="1 2">
    <name type="scientific">Candidatus Alloenteromonas pullicola</name>
    <dbReference type="NCBI Taxonomy" id="2840784"/>
    <lineage>
        <taxon>Bacteria</taxon>
        <taxon>Bacillati</taxon>
        <taxon>Bacillota</taxon>
        <taxon>Bacillota incertae sedis</taxon>
        <taxon>Candidatus Alloenteromonas</taxon>
    </lineage>
</organism>
<sequence length="390" mass="44173">MKKLVGTLLLAPLLFACGPIDDFEKVDLGYGTLIGMKDEISGDSHMQKIGYGELRSLLSEERSFILVVHNSVSFCSCYADWHNDVLAPYIKRHNLLVYMIDYNAFEGEDDYGLDLISNHETLAIFNEGELKYQHTNEAQESDWVTKPEVFAEWMDARIEYPRMLTLDKETLDSLYAGEEAFTVLFTLSGCPDCTYMERNGLKDYFSTHQNTDYLYVVDTAQEGIRLYKNEEGELIAGSDQEDATEDQKKAYEQWTQFKAEYGLSATSLEEPGFSEGYVPTIFHIAPQVGEESKAERIDAAGVFYNDTIDQSTGKVTSTYFSNARLEAAGASYLTYLTDAELSVDKSIDGKTFEVPFGEMLSSEWREWVHEALSPYHDAYLGALLDWCIAY</sequence>